<evidence type="ECO:0000313" key="2">
    <source>
        <dbReference type="Proteomes" id="UP000481454"/>
    </source>
</evidence>
<reference evidence="1 2" key="1">
    <citation type="submission" date="2020-02" db="EMBL/GenBank/DDBJ databases">
        <title>Genomic Insights into the Phylogeny and Genetic Plasticity of the Human and Animal Enteric Pathogen Clostridium perfringens.</title>
        <authorList>
            <person name="Feng Y."/>
            <person name="Hu Y."/>
        </authorList>
    </citation>
    <scope>NUCLEOTIDE SEQUENCE [LARGE SCALE GENOMIC DNA]</scope>
    <source>
        <strain evidence="1 2">CP-40</strain>
    </source>
</reference>
<accession>A0AAP6WQ66</accession>
<proteinExistence type="predicted"/>
<gene>
    <name evidence="1" type="ORF">G6Z34_13680</name>
</gene>
<dbReference type="AlphaFoldDB" id="A0AAP6WQ66"/>
<protein>
    <submittedName>
        <fullName evidence="1">Uncharacterized protein</fullName>
    </submittedName>
</protein>
<name>A0AAP6WQ66_CLOPF</name>
<sequence>MKLGSKPEALKINLNLKMGAKNILLIDELIDSANKIIGSFNYEVSYNRASMVRDIIEAAIISDVDVLKIEDRSFSIRELIERENPEMNNISNLMDVMLDEETVDTKNDLKNFLFQTTYDIICEMTSEVEYELKENEKELDNPEETFSEFYSIVNSYLEKNGREFEEEEEESDKYDEPLDQFLCRAEGLDNFIAENDLLCDDFSKRFKNKIKYLPKYRQIKPLYFYDKFTYRKIVKQLKFLTEAWQRFLIDYSGIYQNKFTYNDFEKQIFNFIK</sequence>
<dbReference type="Proteomes" id="UP000481454">
    <property type="component" value="Unassembled WGS sequence"/>
</dbReference>
<organism evidence="1 2">
    <name type="scientific">Clostridium perfringens</name>
    <dbReference type="NCBI Taxonomy" id="1502"/>
    <lineage>
        <taxon>Bacteria</taxon>
        <taxon>Bacillati</taxon>
        <taxon>Bacillota</taxon>
        <taxon>Clostridia</taxon>
        <taxon>Eubacteriales</taxon>
        <taxon>Clostridiaceae</taxon>
        <taxon>Clostridium</taxon>
    </lineage>
</organism>
<comment type="caution">
    <text evidence="1">The sequence shown here is derived from an EMBL/GenBank/DDBJ whole genome shotgun (WGS) entry which is preliminary data.</text>
</comment>
<dbReference type="RefSeq" id="WP_164801067.1">
    <property type="nucleotide sequence ID" value="NZ_JAALLZ010000006.1"/>
</dbReference>
<evidence type="ECO:0000313" key="1">
    <source>
        <dbReference type="EMBL" id="NGU31137.1"/>
    </source>
</evidence>
<dbReference type="EMBL" id="JAALLZ010000006">
    <property type="protein sequence ID" value="NGU31137.1"/>
    <property type="molecule type" value="Genomic_DNA"/>
</dbReference>